<dbReference type="Proteomes" id="UP000618943">
    <property type="component" value="Unassembled WGS sequence"/>
</dbReference>
<protein>
    <submittedName>
        <fullName evidence="2">Uncharacterized protein</fullName>
    </submittedName>
</protein>
<evidence type="ECO:0000256" key="1">
    <source>
        <dbReference type="SAM" id="Phobius"/>
    </source>
</evidence>
<feature type="transmembrane region" description="Helical" evidence="1">
    <location>
        <begin position="7"/>
        <end position="23"/>
    </location>
</feature>
<gene>
    <name evidence="2" type="ORF">JFL43_12910</name>
</gene>
<proteinExistence type="predicted"/>
<keyword evidence="1" id="KW-1133">Transmembrane helix</keyword>
<organism evidence="2 3">
    <name type="scientific">Viridibacillus soli</name>
    <dbReference type="NCBI Taxonomy" id="2798301"/>
    <lineage>
        <taxon>Bacteria</taxon>
        <taxon>Bacillati</taxon>
        <taxon>Bacillota</taxon>
        <taxon>Bacilli</taxon>
        <taxon>Bacillales</taxon>
        <taxon>Caryophanaceae</taxon>
        <taxon>Viridibacillus</taxon>
    </lineage>
</organism>
<name>A0ABS1H9P3_9BACL</name>
<keyword evidence="1" id="KW-0472">Membrane</keyword>
<evidence type="ECO:0000313" key="3">
    <source>
        <dbReference type="Proteomes" id="UP000618943"/>
    </source>
</evidence>
<dbReference type="RefSeq" id="WP_200749356.1">
    <property type="nucleotide sequence ID" value="NZ_JAEOAH010000018.1"/>
</dbReference>
<evidence type="ECO:0000313" key="2">
    <source>
        <dbReference type="EMBL" id="MBK3495738.1"/>
    </source>
</evidence>
<sequence length="57" mass="6559">MKKLINIFYLLSIISGFAFLYSLMTENSIEWRSAGYAVTLLSCAIYLHKQQLLKKAN</sequence>
<comment type="caution">
    <text evidence="2">The sequence shown here is derived from an EMBL/GenBank/DDBJ whole genome shotgun (WGS) entry which is preliminary data.</text>
</comment>
<keyword evidence="3" id="KW-1185">Reference proteome</keyword>
<accession>A0ABS1H9P3</accession>
<reference evidence="2 3" key="1">
    <citation type="submission" date="2020-12" db="EMBL/GenBank/DDBJ databases">
        <title>YIM B01967 draft genome.</title>
        <authorList>
            <person name="Yan X."/>
        </authorList>
    </citation>
    <scope>NUCLEOTIDE SEQUENCE [LARGE SCALE GENOMIC DNA]</scope>
    <source>
        <strain evidence="2 3">YIM B01967</strain>
    </source>
</reference>
<dbReference type="EMBL" id="JAEOAH010000018">
    <property type="protein sequence ID" value="MBK3495738.1"/>
    <property type="molecule type" value="Genomic_DNA"/>
</dbReference>
<keyword evidence="1" id="KW-0812">Transmembrane</keyword>
<feature type="transmembrane region" description="Helical" evidence="1">
    <location>
        <begin position="29"/>
        <end position="47"/>
    </location>
</feature>